<dbReference type="SUPFAM" id="SSF53474">
    <property type="entry name" value="alpha/beta-Hydrolases"/>
    <property type="match status" value="1"/>
</dbReference>
<dbReference type="Gene3D" id="3.40.50.1820">
    <property type="entry name" value="alpha/beta hydrolase"/>
    <property type="match status" value="1"/>
</dbReference>
<name>A0A7W5FEM0_9ACTN</name>
<proteinExistence type="predicted"/>
<dbReference type="Proteomes" id="UP000590749">
    <property type="component" value="Unassembled WGS sequence"/>
</dbReference>
<organism evidence="3 4">
    <name type="scientific">Actinoplanes campanulatus</name>
    <dbReference type="NCBI Taxonomy" id="113559"/>
    <lineage>
        <taxon>Bacteria</taxon>
        <taxon>Bacillati</taxon>
        <taxon>Actinomycetota</taxon>
        <taxon>Actinomycetes</taxon>
        <taxon>Micromonosporales</taxon>
        <taxon>Micromonosporaceae</taxon>
        <taxon>Actinoplanes</taxon>
    </lineage>
</organism>
<dbReference type="InterPro" id="IPR050266">
    <property type="entry name" value="AB_hydrolase_sf"/>
</dbReference>
<feature type="domain" description="AB hydrolase-1" evidence="2">
    <location>
        <begin position="32"/>
        <end position="138"/>
    </location>
</feature>
<gene>
    <name evidence="3" type="ORF">FHR83_003170</name>
</gene>
<dbReference type="PANTHER" id="PTHR43798:SF31">
    <property type="entry name" value="AB HYDROLASE SUPERFAMILY PROTEIN YCLE"/>
    <property type="match status" value="1"/>
</dbReference>
<reference evidence="3 4" key="1">
    <citation type="submission" date="2020-08" db="EMBL/GenBank/DDBJ databases">
        <title>Genomic Encyclopedia of Type Strains, Phase III (KMG-III): the genomes of soil and plant-associated and newly described type strains.</title>
        <authorList>
            <person name="Whitman W."/>
        </authorList>
    </citation>
    <scope>NUCLEOTIDE SEQUENCE [LARGE SCALE GENOMIC DNA]</scope>
    <source>
        <strain evidence="3 4">CECT 3287</strain>
    </source>
</reference>
<sequence>MSRSTTPALAGVPGIQLIDFDLVTGPAGPSRLFLHGFGGDKHQLRGLGDALPPASQSMYVSLRAHGDSPRPAWGYSVLDFAADVHRVADLLRPPVDVIAYSYGALVGAACAATWGDGLIRSLVVIDQSFTADPAQHEADEWAEGSYLRWMYRYGRMVERLGIPVHVLAAQHSDMIGPEERGRMTAAGIRVTTVPGDHGGCLDDPARLAAVITGRPC</sequence>
<dbReference type="PANTHER" id="PTHR43798">
    <property type="entry name" value="MONOACYLGLYCEROL LIPASE"/>
    <property type="match status" value="1"/>
</dbReference>
<dbReference type="Pfam" id="PF00561">
    <property type="entry name" value="Abhydrolase_1"/>
    <property type="match status" value="1"/>
</dbReference>
<dbReference type="InterPro" id="IPR029058">
    <property type="entry name" value="AB_hydrolase_fold"/>
</dbReference>
<keyword evidence="1" id="KW-0378">Hydrolase</keyword>
<evidence type="ECO:0000313" key="4">
    <source>
        <dbReference type="Proteomes" id="UP000590749"/>
    </source>
</evidence>
<accession>A0A7W5FEM0</accession>
<evidence type="ECO:0000313" key="3">
    <source>
        <dbReference type="EMBL" id="MBB3095500.1"/>
    </source>
</evidence>
<keyword evidence="4" id="KW-1185">Reference proteome</keyword>
<dbReference type="EMBL" id="JACHXF010000006">
    <property type="protein sequence ID" value="MBB3095500.1"/>
    <property type="molecule type" value="Genomic_DNA"/>
</dbReference>
<dbReference type="AlphaFoldDB" id="A0A7W5FEM0"/>
<evidence type="ECO:0000259" key="2">
    <source>
        <dbReference type="Pfam" id="PF00561"/>
    </source>
</evidence>
<protein>
    <submittedName>
        <fullName evidence="3">Pimeloyl-ACP methyl ester carboxylesterase</fullName>
    </submittedName>
</protein>
<evidence type="ECO:0000256" key="1">
    <source>
        <dbReference type="ARBA" id="ARBA00022801"/>
    </source>
</evidence>
<dbReference type="GO" id="GO:0016787">
    <property type="term" value="F:hydrolase activity"/>
    <property type="evidence" value="ECO:0007669"/>
    <property type="project" value="UniProtKB-KW"/>
</dbReference>
<dbReference type="GO" id="GO:0016020">
    <property type="term" value="C:membrane"/>
    <property type="evidence" value="ECO:0007669"/>
    <property type="project" value="TreeGrafter"/>
</dbReference>
<dbReference type="InterPro" id="IPR000073">
    <property type="entry name" value="AB_hydrolase_1"/>
</dbReference>
<dbReference type="RefSeq" id="WP_183220300.1">
    <property type="nucleotide sequence ID" value="NZ_BMPW01000004.1"/>
</dbReference>
<comment type="caution">
    <text evidence="3">The sequence shown here is derived from an EMBL/GenBank/DDBJ whole genome shotgun (WGS) entry which is preliminary data.</text>
</comment>